<feature type="chain" id="PRO_5037955062" description="Lysozyme inhibitor LprI N-terminal domain-containing protein" evidence="1">
    <location>
        <begin position="21"/>
        <end position="238"/>
    </location>
</feature>
<accession>A0A926P338</accession>
<evidence type="ECO:0000256" key="1">
    <source>
        <dbReference type="SAM" id="SignalP"/>
    </source>
</evidence>
<evidence type="ECO:0000313" key="3">
    <source>
        <dbReference type="Proteomes" id="UP000598467"/>
    </source>
</evidence>
<dbReference type="RefSeq" id="WP_190293959.1">
    <property type="nucleotide sequence ID" value="NZ_JABFCZ010000033.1"/>
</dbReference>
<feature type="signal peptide" evidence="1">
    <location>
        <begin position="1"/>
        <end position="20"/>
    </location>
</feature>
<dbReference type="EMBL" id="JABFCZ010000033">
    <property type="protein sequence ID" value="MBD1549271.1"/>
    <property type="molecule type" value="Genomic_DNA"/>
</dbReference>
<evidence type="ECO:0000313" key="2">
    <source>
        <dbReference type="EMBL" id="MBD1549271.1"/>
    </source>
</evidence>
<dbReference type="Proteomes" id="UP000598467">
    <property type="component" value="Unassembled WGS sequence"/>
</dbReference>
<reference evidence="2" key="1">
    <citation type="submission" date="2020-05" db="EMBL/GenBank/DDBJ databases">
        <title>Identification of trans-AT polyketide cluster in two marine bacteria, producers of a novel glutaramide-containing polyketide sesbanimide D and analogs.</title>
        <authorList>
            <person name="Kacar D."/>
            <person name="Rodriguez P."/>
            <person name="Canedo L."/>
            <person name="Gonzalez E."/>
            <person name="Galan B."/>
            <person name="De La Calle F."/>
            <person name="Garcia J.L."/>
        </authorList>
    </citation>
    <scope>NUCLEOTIDE SEQUENCE</scope>
    <source>
        <strain evidence="2">PHM038</strain>
    </source>
</reference>
<comment type="caution">
    <text evidence="2">The sequence shown here is derived from an EMBL/GenBank/DDBJ whole genome shotgun (WGS) entry which is preliminary data.</text>
</comment>
<protein>
    <recommendedName>
        <fullName evidence="4">Lysozyme inhibitor LprI N-terminal domain-containing protein</fullName>
    </recommendedName>
</protein>
<dbReference type="AlphaFoldDB" id="A0A926P338"/>
<evidence type="ECO:0008006" key="4">
    <source>
        <dbReference type="Google" id="ProtNLM"/>
    </source>
</evidence>
<proteinExistence type="predicted"/>
<sequence length="238" mass="25831">MLRPFALCALFMTFAAGSHAETPQTLWNSIPPLPNSAETAKCGESDSISVKIENAAARALTDAQLALAKVTPAAVTDEQGKAIEQLMDYSLQECAFNAETEVWQIVQSAREQVSAAMTDLEARRIGALDACGSEMSPGYPACYSRTRIEYQAMARDTANHYLDLIGGAYADWRERINACLGRREAALARFDKAGVIGPFAAQGLNVRTQTWMLVGLHAQTSRELCNIVDEAAHAMDID</sequence>
<keyword evidence="1" id="KW-0732">Signal</keyword>
<name>A0A926P338_9HYPH</name>
<gene>
    <name evidence="2" type="ORF">HK439_23665</name>
</gene>
<organism evidence="2 3">
    <name type="scientific">Roseibium aggregatum</name>
    <dbReference type="NCBI Taxonomy" id="187304"/>
    <lineage>
        <taxon>Bacteria</taxon>
        <taxon>Pseudomonadati</taxon>
        <taxon>Pseudomonadota</taxon>
        <taxon>Alphaproteobacteria</taxon>
        <taxon>Hyphomicrobiales</taxon>
        <taxon>Stappiaceae</taxon>
        <taxon>Roseibium</taxon>
    </lineage>
</organism>